<organism evidence="1 2">
    <name type="scientific">Deinococcus aerius</name>
    <dbReference type="NCBI Taxonomy" id="200253"/>
    <lineage>
        <taxon>Bacteria</taxon>
        <taxon>Thermotogati</taxon>
        <taxon>Deinococcota</taxon>
        <taxon>Deinococci</taxon>
        <taxon>Deinococcales</taxon>
        <taxon>Deinococcaceae</taxon>
        <taxon>Deinococcus</taxon>
    </lineage>
</organism>
<dbReference type="AlphaFoldDB" id="A0A2I9DHB9"/>
<sequence>MRAAFLDTTYGPAGERVRLAGERSPAPTWARGEWAIVTAWNPGGRRVPEEANVWAAKALLTRVRAAGLSPLPAHNGEGEWREEALLVPGARLRQAAAWGADFGQAAVLWGTGRRAALVWLDGQRIVGVERRWVRRVEPVSPTLRP</sequence>
<evidence type="ECO:0008006" key="3">
    <source>
        <dbReference type="Google" id="ProtNLM"/>
    </source>
</evidence>
<dbReference type="EMBL" id="BFAG01000001">
    <property type="protein sequence ID" value="GBF04051.1"/>
    <property type="molecule type" value="Genomic_DNA"/>
</dbReference>
<gene>
    <name evidence="1" type="ORF">DAERI_010223</name>
</gene>
<accession>A0A2I9DHB9</accession>
<evidence type="ECO:0000313" key="2">
    <source>
        <dbReference type="Proteomes" id="UP000236569"/>
    </source>
</evidence>
<dbReference type="RefSeq" id="WP_235610161.1">
    <property type="nucleotide sequence ID" value="NZ_BFAG01000001.1"/>
</dbReference>
<proteinExistence type="predicted"/>
<evidence type="ECO:0000313" key="1">
    <source>
        <dbReference type="EMBL" id="GBF04051.1"/>
    </source>
</evidence>
<dbReference type="Pfam" id="PF11697">
    <property type="entry name" value="DUF3293"/>
    <property type="match status" value="1"/>
</dbReference>
<dbReference type="InterPro" id="IPR021710">
    <property type="entry name" value="DUF3293"/>
</dbReference>
<dbReference type="Proteomes" id="UP000236569">
    <property type="component" value="Unassembled WGS sequence"/>
</dbReference>
<keyword evidence="2" id="KW-1185">Reference proteome</keyword>
<protein>
    <recommendedName>
        <fullName evidence="3">DUF3293 domain-containing protein</fullName>
    </recommendedName>
</protein>
<name>A0A2I9DHB9_9DEIO</name>
<comment type="caution">
    <text evidence="1">The sequence shown here is derived from an EMBL/GenBank/DDBJ whole genome shotgun (WGS) entry which is preliminary data.</text>
</comment>
<reference evidence="2" key="1">
    <citation type="submission" date="2018-01" db="EMBL/GenBank/DDBJ databases">
        <title>Draft Genome Sequence of the Radioresistant Bacterium Deinococcus aerius TR0125, Isolated from the Higher Atmosphere above Japan.</title>
        <authorList>
            <person name="Satoh K."/>
            <person name="Arai H."/>
            <person name="Sanzen T."/>
            <person name="Kawaguchi Y."/>
            <person name="Hayashi H."/>
            <person name="Yokobori S."/>
            <person name="Yamagishi A."/>
            <person name="Oono Y."/>
            <person name="Narumi I."/>
        </authorList>
    </citation>
    <scope>NUCLEOTIDE SEQUENCE [LARGE SCALE GENOMIC DNA]</scope>
    <source>
        <strain evidence="2">TR0125</strain>
    </source>
</reference>